<dbReference type="AlphaFoldDB" id="A0A7H0GIY6"/>
<feature type="region of interest" description="Disordered" evidence="1">
    <location>
        <begin position="1"/>
        <end position="20"/>
    </location>
</feature>
<evidence type="ECO:0000313" key="2">
    <source>
        <dbReference type="EMBL" id="QNP48252.1"/>
    </source>
</evidence>
<name>A0A7H0GIY6_9BURK</name>
<evidence type="ECO:0000256" key="1">
    <source>
        <dbReference type="SAM" id="MobiDB-lite"/>
    </source>
</evidence>
<evidence type="ECO:0000313" key="3">
    <source>
        <dbReference type="Proteomes" id="UP000516028"/>
    </source>
</evidence>
<reference evidence="2 3" key="1">
    <citation type="submission" date="2020-08" db="EMBL/GenBank/DDBJ databases">
        <title>Genome sequence of Diaphorobacter aerolatus KACC 16536T.</title>
        <authorList>
            <person name="Hyun D.-W."/>
            <person name="Bae J.-W."/>
        </authorList>
    </citation>
    <scope>NUCLEOTIDE SEQUENCE [LARGE SCALE GENOMIC DNA]</scope>
    <source>
        <strain evidence="2 3">KACC 16536</strain>
    </source>
</reference>
<accession>A0A7H0GIY6</accession>
<protein>
    <submittedName>
        <fullName evidence="2">Uncharacterized protein</fullName>
    </submittedName>
</protein>
<dbReference type="EMBL" id="CP060783">
    <property type="protein sequence ID" value="QNP48252.1"/>
    <property type="molecule type" value="Genomic_DNA"/>
</dbReference>
<dbReference type="Proteomes" id="UP000516028">
    <property type="component" value="Chromosome"/>
</dbReference>
<dbReference type="KEGG" id="daer:H9K75_20040"/>
<keyword evidence="3" id="KW-1185">Reference proteome</keyword>
<organism evidence="2 3">
    <name type="scientific">Diaphorobacter aerolatus</name>
    <dbReference type="NCBI Taxonomy" id="1288495"/>
    <lineage>
        <taxon>Bacteria</taxon>
        <taxon>Pseudomonadati</taxon>
        <taxon>Pseudomonadota</taxon>
        <taxon>Betaproteobacteria</taxon>
        <taxon>Burkholderiales</taxon>
        <taxon>Comamonadaceae</taxon>
        <taxon>Diaphorobacter</taxon>
    </lineage>
</organism>
<sequence length="57" mass="6267">MTSSVQVPRDRAADNGHAVDQVAVAQRDGQGELRALDRAVVAMVRQNECIGRAQRHR</sequence>
<gene>
    <name evidence="2" type="ORF">H9K75_20040</name>
</gene>
<proteinExistence type="predicted"/>